<evidence type="ECO:0000313" key="1">
    <source>
        <dbReference type="EMBL" id="CCU55715.1"/>
    </source>
</evidence>
<keyword evidence="2" id="KW-1185">Reference proteome</keyword>
<dbReference type="OrthoDB" id="35922at10239"/>
<dbReference type="Proteomes" id="UP000792220">
    <property type="component" value="Genome"/>
</dbReference>
<dbReference type="RefSeq" id="YP_008004217.1">
    <property type="nucleotide sequence ID" value="NC_021248.1"/>
</dbReference>
<gene>
    <name evidence="1" type="ORF">CHBEV_147</name>
</gene>
<sequence length="256" mass="30845">MEYDDDHYIEPVTRRKDIYLDFVTAPIEKDIDCSAIKEEDNIYDVIKYFVFKSHNYDNIHIIYDILLNKILLLKYEFKIQEYIIIDNHLIIIYNKNNNIIVDIENKNYIKFKKWKTLILYSTEILKYIRYLKENKKIIKSITKNNIILENNNCNITSNTSNNITCFNIYTNTKIILPEINNNKLIINNKLYELNYNILNIFNFSLIHVLLLTDINNGNIIILNLNNLEQDEYDNYYDIIDMLNDKFYNIIRNSFMV</sequence>
<name>A0A916KPK7_CBEPV</name>
<protein>
    <submittedName>
        <fullName evidence="1">Uncharacterized protein</fullName>
    </submittedName>
</protein>
<proteinExistence type="predicted"/>
<dbReference type="GeneID" id="15613137"/>
<dbReference type="KEGG" id="vg:15613137"/>
<reference evidence="1" key="1">
    <citation type="journal article" date="2013" name="J. Virol.">
        <title>New Insights into the Evolution of Entomopoxvirinae from the Complete Genome Sequences of Four Entomopoxviruses Infecting Adoxophyes honmai, Choristoneura biennis, Choristoneura rosaceana, and Mythimna separata.</title>
        <authorList>
            <person name="Theze J."/>
            <person name="Takatsuka J."/>
            <person name="Li Z."/>
            <person name="Gallais J."/>
            <person name="Doucet D."/>
            <person name="Arif B."/>
            <person name="Nakai M."/>
            <person name="Herniou E.A."/>
        </authorList>
    </citation>
    <scope>NUCLEOTIDE SEQUENCE</scope>
</reference>
<organism evidence="1 2">
    <name type="scientific">Choristoneura biennis entomopoxvirus</name>
    <name type="common">CbEPV</name>
    <dbReference type="NCBI Taxonomy" id="10288"/>
    <lineage>
        <taxon>Viruses</taxon>
        <taxon>Varidnaviria</taxon>
        <taxon>Bamfordvirae</taxon>
        <taxon>Nucleocytoviricota</taxon>
        <taxon>Pokkesviricetes</taxon>
        <taxon>Chitovirales</taxon>
        <taxon>Poxviridae</taxon>
        <taxon>Entomopoxvirinae</taxon>
        <taxon>Betaentomopoxvirus</taxon>
        <taxon>Betaentomopoxvirus cbiennis</taxon>
    </lineage>
</organism>
<accession>A0A916KPK7</accession>
<organismHost>
    <name type="scientific">Choristoneura fumiferana</name>
    <name type="common">Spruce budworm moth</name>
    <name type="synonym">Archips fumiferana</name>
    <dbReference type="NCBI Taxonomy" id="7141"/>
</organismHost>
<evidence type="ECO:0000313" key="2">
    <source>
        <dbReference type="Proteomes" id="UP000792220"/>
    </source>
</evidence>
<dbReference type="EMBL" id="HF679132">
    <property type="protein sequence ID" value="CCU55715.1"/>
    <property type="molecule type" value="Genomic_DNA"/>
</dbReference>